<dbReference type="InterPro" id="IPR013324">
    <property type="entry name" value="RNA_pol_sigma_r3/r4-like"/>
</dbReference>
<keyword evidence="10" id="KW-1185">Reference proteome</keyword>
<reference evidence="9 10" key="1">
    <citation type="submission" date="2023-07" db="EMBL/GenBank/DDBJ databases">
        <title>Sequencing the genomes of 1000 actinobacteria strains.</title>
        <authorList>
            <person name="Klenk H.-P."/>
        </authorList>
    </citation>
    <scope>NUCLEOTIDE SEQUENCE [LARGE SCALE GENOMIC DNA]</scope>
    <source>
        <strain evidence="9 10">DSM 44709</strain>
    </source>
</reference>
<evidence type="ECO:0000256" key="6">
    <source>
        <dbReference type="SAM" id="MobiDB-lite"/>
    </source>
</evidence>
<feature type="domain" description="RNA polymerase sigma-70 region 4" evidence="8">
    <location>
        <begin position="77"/>
        <end position="126"/>
    </location>
</feature>
<evidence type="ECO:0000256" key="5">
    <source>
        <dbReference type="ARBA" id="ARBA00023163"/>
    </source>
</evidence>
<evidence type="ECO:0000259" key="8">
    <source>
        <dbReference type="Pfam" id="PF04545"/>
    </source>
</evidence>
<evidence type="ECO:0000259" key="7">
    <source>
        <dbReference type="Pfam" id="PF04542"/>
    </source>
</evidence>
<dbReference type="InterPro" id="IPR007630">
    <property type="entry name" value="RNA_pol_sigma70_r4"/>
</dbReference>
<dbReference type="PANTHER" id="PTHR43133">
    <property type="entry name" value="RNA POLYMERASE ECF-TYPE SIGMA FACTO"/>
    <property type="match status" value="1"/>
</dbReference>
<keyword evidence="3" id="KW-0731">Sigma factor</keyword>
<dbReference type="InterPro" id="IPR014284">
    <property type="entry name" value="RNA_pol_sigma-70_dom"/>
</dbReference>
<dbReference type="SUPFAM" id="SSF88659">
    <property type="entry name" value="Sigma3 and sigma4 domains of RNA polymerase sigma factors"/>
    <property type="match status" value="1"/>
</dbReference>
<feature type="compositionally biased region" description="Basic residues" evidence="6">
    <location>
        <begin position="147"/>
        <end position="162"/>
    </location>
</feature>
<dbReference type="GO" id="GO:0003677">
    <property type="term" value="F:DNA binding"/>
    <property type="evidence" value="ECO:0007669"/>
    <property type="project" value="UniProtKB-KW"/>
</dbReference>
<dbReference type="Gene3D" id="1.10.10.10">
    <property type="entry name" value="Winged helix-like DNA-binding domain superfamily/Winged helix DNA-binding domain"/>
    <property type="match status" value="1"/>
</dbReference>
<dbReference type="NCBIfam" id="TIGR02937">
    <property type="entry name" value="sigma70-ECF"/>
    <property type="match status" value="1"/>
</dbReference>
<dbReference type="AlphaFoldDB" id="A0AAE3VV85"/>
<feature type="region of interest" description="Disordered" evidence="6">
    <location>
        <begin position="135"/>
        <end position="183"/>
    </location>
</feature>
<dbReference type="PANTHER" id="PTHR43133:SF52">
    <property type="entry name" value="ECF RNA POLYMERASE SIGMA FACTOR SIGL"/>
    <property type="match status" value="1"/>
</dbReference>
<feature type="domain" description="RNA polymerase sigma-70 region 2" evidence="7">
    <location>
        <begin position="1"/>
        <end position="40"/>
    </location>
</feature>
<evidence type="ECO:0000256" key="2">
    <source>
        <dbReference type="ARBA" id="ARBA00023015"/>
    </source>
</evidence>
<dbReference type="InterPro" id="IPR036388">
    <property type="entry name" value="WH-like_DNA-bd_sf"/>
</dbReference>
<evidence type="ECO:0000313" key="10">
    <source>
        <dbReference type="Proteomes" id="UP001240236"/>
    </source>
</evidence>
<dbReference type="InterPro" id="IPR039425">
    <property type="entry name" value="RNA_pol_sigma-70-like"/>
</dbReference>
<evidence type="ECO:0000256" key="4">
    <source>
        <dbReference type="ARBA" id="ARBA00023125"/>
    </source>
</evidence>
<feature type="compositionally biased region" description="Pro residues" evidence="6">
    <location>
        <begin position="173"/>
        <end position="183"/>
    </location>
</feature>
<sequence>MQETLVRAWRHPEERDAHGNWTRPWLRTVARRIAIDQIRATHVRPPEWPYDPAAVEQRSAAADEIDRLIDRGEVLSALASLNASQRAVLTETYLRERTTVEAAGAIGVPVGTVRSRMFYAPRALRAALLRRGFRPADGVSPAGSSRSGRRPGRGRRTWRAGRCRPGGGRSPRPGCPRPASPAG</sequence>
<comment type="caution">
    <text evidence="9">The sequence shown here is derived from an EMBL/GenBank/DDBJ whole genome shotgun (WGS) entry which is preliminary data.</text>
</comment>
<dbReference type="EMBL" id="JAUSUZ010000001">
    <property type="protein sequence ID" value="MDQ0364329.1"/>
    <property type="molecule type" value="Genomic_DNA"/>
</dbReference>
<evidence type="ECO:0000256" key="1">
    <source>
        <dbReference type="ARBA" id="ARBA00010641"/>
    </source>
</evidence>
<evidence type="ECO:0000256" key="3">
    <source>
        <dbReference type="ARBA" id="ARBA00023082"/>
    </source>
</evidence>
<dbReference type="InterPro" id="IPR007627">
    <property type="entry name" value="RNA_pol_sigma70_r2"/>
</dbReference>
<keyword evidence="2" id="KW-0805">Transcription regulation</keyword>
<comment type="similarity">
    <text evidence="1">Belongs to the sigma-70 factor family. ECF subfamily.</text>
</comment>
<dbReference type="InterPro" id="IPR013325">
    <property type="entry name" value="RNA_pol_sigma_r2"/>
</dbReference>
<name>A0AAE3VV85_9ACTN</name>
<protein>
    <submittedName>
        <fullName evidence="9">RNA polymerase sigma-70 factor (ECF subfamily)</fullName>
    </submittedName>
</protein>
<dbReference type="Pfam" id="PF04542">
    <property type="entry name" value="Sigma70_r2"/>
    <property type="match status" value="1"/>
</dbReference>
<accession>A0AAE3VV85</accession>
<dbReference type="CDD" id="cd06171">
    <property type="entry name" value="Sigma70_r4"/>
    <property type="match status" value="1"/>
</dbReference>
<gene>
    <name evidence="9" type="ORF">J2S42_000998</name>
</gene>
<evidence type="ECO:0000313" key="9">
    <source>
        <dbReference type="EMBL" id="MDQ0364329.1"/>
    </source>
</evidence>
<dbReference type="Gene3D" id="1.10.1740.10">
    <property type="match status" value="1"/>
</dbReference>
<dbReference type="GO" id="GO:0006352">
    <property type="term" value="P:DNA-templated transcription initiation"/>
    <property type="evidence" value="ECO:0007669"/>
    <property type="project" value="InterPro"/>
</dbReference>
<proteinExistence type="inferred from homology"/>
<dbReference type="Proteomes" id="UP001240236">
    <property type="component" value="Unassembled WGS sequence"/>
</dbReference>
<dbReference type="GO" id="GO:0016987">
    <property type="term" value="F:sigma factor activity"/>
    <property type="evidence" value="ECO:0007669"/>
    <property type="project" value="UniProtKB-KW"/>
</dbReference>
<feature type="compositionally biased region" description="Low complexity" evidence="6">
    <location>
        <begin position="135"/>
        <end position="146"/>
    </location>
</feature>
<dbReference type="SUPFAM" id="SSF88946">
    <property type="entry name" value="Sigma2 domain of RNA polymerase sigma factors"/>
    <property type="match status" value="1"/>
</dbReference>
<organism evidence="9 10">
    <name type="scientific">Catenuloplanes indicus</name>
    <dbReference type="NCBI Taxonomy" id="137267"/>
    <lineage>
        <taxon>Bacteria</taxon>
        <taxon>Bacillati</taxon>
        <taxon>Actinomycetota</taxon>
        <taxon>Actinomycetes</taxon>
        <taxon>Micromonosporales</taxon>
        <taxon>Micromonosporaceae</taxon>
        <taxon>Catenuloplanes</taxon>
    </lineage>
</organism>
<keyword evidence="4" id="KW-0238">DNA-binding</keyword>
<dbReference type="Pfam" id="PF04545">
    <property type="entry name" value="Sigma70_r4"/>
    <property type="match status" value="1"/>
</dbReference>
<keyword evidence="5" id="KW-0804">Transcription</keyword>